<proteinExistence type="predicted"/>
<name>A0A8R7V4P1_TRIUA</name>
<reference evidence="3" key="1">
    <citation type="journal article" date="2013" name="Nature">
        <title>Draft genome of the wheat A-genome progenitor Triticum urartu.</title>
        <authorList>
            <person name="Ling H.Q."/>
            <person name="Zhao S."/>
            <person name="Liu D."/>
            <person name="Wang J."/>
            <person name="Sun H."/>
            <person name="Zhang C."/>
            <person name="Fan H."/>
            <person name="Li D."/>
            <person name="Dong L."/>
            <person name="Tao Y."/>
            <person name="Gao C."/>
            <person name="Wu H."/>
            <person name="Li Y."/>
            <person name="Cui Y."/>
            <person name="Guo X."/>
            <person name="Zheng S."/>
            <person name="Wang B."/>
            <person name="Yu K."/>
            <person name="Liang Q."/>
            <person name="Yang W."/>
            <person name="Lou X."/>
            <person name="Chen J."/>
            <person name="Feng M."/>
            <person name="Jian J."/>
            <person name="Zhang X."/>
            <person name="Luo G."/>
            <person name="Jiang Y."/>
            <person name="Liu J."/>
            <person name="Wang Z."/>
            <person name="Sha Y."/>
            <person name="Zhang B."/>
            <person name="Wu H."/>
            <person name="Tang D."/>
            <person name="Shen Q."/>
            <person name="Xue P."/>
            <person name="Zou S."/>
            <person name="Wang X."/>
            <person name="Liu X."/>
            <person name="Wang F."/>
            <person name="Yang Y."/>
            <person name="An X."/>
            <person name="Dong Z."/>
            <person name="Zhang K."/>
            <person name="Zhang X."/>
            <person name="Luo M.C."/>
            <person name="Dvorak J."/>
            <person name="Tong Y."/>
            <person name="Wang J."/>
            <person name="Yang H."/>
            <person name="Li Z."/>
            <person name="Wang D."/>
            <person name="Zhang A."/>
            <person name="Wang J."/>
        </authorList>
    </citation>
    <scope>NUCLEOTIDE SEQUENCE</scope>
    <source>
        <strain evidence="3">cv. G1812</strain>
    </source>
</reference>
<dbReference type="EnsemblPlants" id="TuG1812G0700001698.01.T02">
    <property type="protein sequence ID" value="TuG1812G0700001698.01.T02"/>
    <property type="gene ID" value="TuG1812G0700001698.01"/>
</dbReference>
<feature type="region of interest" description="Disordered" evidence="1">
    <location>
        <begin position="1"/>
        <end position="99"/>
    </location>
</feature>
<sequence length="99" mass="10760">MMQHHHQLDQWLAGGGVGGVLRRPSPRPAPLSSRRRCPCCGRTLTPSTSPTMSLSATSPTSASSASSLWTRTRRRRLRYSGAPSTPATAWTPCSRTWPS</sequence>
<evidence type="ECO:0000313" key="3">
    <source>
        <dbReference type="Proteomes" id="UP000015106"/>
    </source>
</evidence>
<evidence type="ECO:0000256" key="1">
    <source>
        <dbReference type="SAM" id="MobiDB-lite"/>
    </source>
</evidence>
<feature type="compositionally biased region" description="Low complexity" evidence="1">
    <location>
        <begin position="41"/>
        <end position="70"/>
    </location>
</feature>
<reference evidence="2" key="3">
    <citation type="submission" date="2022-06" db="UniProtKB">
        <authorList>
            <consortium name="EnsemblPlants"/>
        </authorList>
    </citation>
    <scope>IDENTIFICATION</scope>
</reference>
<dbReference type="Proteomes" id="UP000015106">
    <property type="component" value="Chromosome 7"/>
</dbReference>
<dbReference type="AlphaFoldDB" id="A0A8R7V4P1"/>
<evidence type="ECO:0000313" key="2">
    <source>
        <dbReference type="EnsemblPlants" id="TuG1812G0700001698.01.T02"/>
    </source>
</evidence>
<keyword evidence="3" id="KW-1185">Reference proteome</keyword>
<dbReference type="Gramene" id="TuG1812G0700001698.01.T02">
    <property type="protein sequence ID" value="TuG1812G0700001698.01.T02"/>
    <property type="gene ID" value="TuG1812G0700001698.01"/>
</dbReference>
<reference evidence="2" key="2">
    <citation type="submission" date="2018-03" db="EMBL/GenBank/DDBJ databases">
        <title>The Triticum urartu genome reveals the dynamic nature of wheat genome evolution.</title>
        <authorList>
            <person name="Ling H."/>
            <person name="Ma B."/>
            <person name="Shi X."/>
            <person name="Liu H."/>
            <person name="Dong L."/>
            <person name="Sun H."/>
            <person name="Cao Y."/>
            <person name="Gao Q."/>
            <person name="Zheng S."/>
            <person name="Li Y."/>
            <person name="Yu Y."/>
            <person name="Du H."/>
            <person name="Qi M."/>
            <person name="Li Y."/>
            <person name="Yu H."/>
            <person name="Cui Y."/>
            <person name="Wang N."/>
            <person name="Chen C."/>
            <person name="Wu H."/>
            <person name="Zhao Y."/>
            <person name="Zhang J."/>
            <person name="Li Y."/>
            <person name="Zhou W."/>
            <person name="Zhang B."/>
            <person name="Hu W."/>
            <person name="Eijk M."/>
            <person name="Tang J."/>
            <person name="Witsenboer H."/>
            <person name="Zhao S."/>
            <person name="Li Z."/>
            <person name="Zhang A."/>
            <person name="Wang D."/>
            <person name="Liang C."/>
        </authorList>
    </citation>
    <scope>NUCLEOTIDE SEQUENCE [LARGE SCALE GENOMIC DNA]</scope>
    <source>
        <strain evidence="2">cv. G1812</strain>
    </source>
</reference>
<accession>A0A8R7V4P1</accession>
<protein>
    <submittedName>
        <fullName evidence="2">Uncharacterized protein</fullName>
    </submittedName>
</protein>
<feature type="compositionally biased region" description="Polar residues" evidence="1">
    <location>
        <begin position="82"/>
        <end position="99"/>
    </location>
</feature>
<organism evidence="2 3">
    <name type="scientific">Triticum urartu</name>
    <name type="common">Red wild einkorn</name>
    <name type="synonym">Crithodium urartu</name>
    <dbReference type="NCBI Taxonomy" id="4572"/>
    <lineage>
        <taxon>Eukaryota</taxon>
        <taxon>Viridiplantae</taxon>
        <taxon>Streptophyta</taxon>
        <taxon>Embryophyta</taxon>
        <taxon>Tracheophyta</taxon>
        <taxon>Spermatophyta</taxon>
        <taxon>Magnoliopsida</taxon>
        <taxon>Liliopsida</taxon>
        <taxon>Poales</taxon>
        <taxon>Poaceae</taxon>
        <taxon>BOP clade</taxon>
        <taxon>Pooideae</taxon>
        <taxon>Triticodae</taxon>
        <taxon>Triticeae</taxon>
        <taxon>Triticinae</taxon>
        <taxon>Triticum</taxon>
    </lineage>
</organism>